<dbReference type="GO" id="GO:0016655">
    <property type="term" value="F:oxidoreductase activity, acting on NAD(P)H, quinone or similar compound as acceptor"/>
    <property type="evidence" value="ECO:0007669"/>
    <property type="project" value="UniProtKB-UniRule"/>
</dbReference>
<gene>
    <name evidence="8 12" type="primary">nqrA</name>
    <name evidence="12" type="ORF">FUAX_11040</name>
</gene>
<dbReference type="Pfam" id="PF24836">
    <property type="entry name" value="NQRA_2nd"/>
    <property type="match status" value="1"/>
</dbReference>
<evidence type="ECO:0000256" key="8">
    <source>
        <dbReference type="HAMAP-Rule" id="MF_00425"/>
    </source>
</evidence>
<dbReference type="Proteomes" id="UP001348817">
    <property type="component" value="Chromosome"/>
</dbReference>
<dbReference type="PANTHER" id="PTHR37839:SF1">
    <property type="entry name" value="NA(+)-TRANSLOCATING NADH-QUINONE REDUCTASE SUBUNIT A"/>
    <property type="match status" value="1"/>
</dbReference>
<name>A0AAU9CP01_9BACT</name>
<evidence type="ECO:0000256" key="1">
    <source>
        <dbReference type="ARBA" id="ARBA00022448"/>
    </source>
</evidence>
<evidence type="ECO:0000313" key="13">
    <source>
        <dbReference type="Proteomes" id="UP001348817"/>
    </source>
</evidence>
<dbReference type="Pfam" id="PF05896">
    <property type="entry name" value="NQRA_N"/>
    <property type="match status" value="1"/>
</dbReference>
<comment type="similarity">
    <text evidence="8">Belongs to the NqrA family.</text>
</comment>
<dbReference type="Pfam" id="PF11973">
    <property type="entry name" value="NQRA_SLBB"/>
    <property type="match status" value="1"/>
</dbReference>
<evidence type="ECO:0000313" key="12">
    <source>
        <dbReference type="EMBL" id="BDD08672.1"/>
    </source>
</evidence>
<dbReference type="KEGG" id="fax:FUAX_11040"/>
<dbReference type="InterPro" id="IPR056147">
    <property type="entry name" value="NQRA_N"/>
</dbReference>
<dbReference type="RefSeq" id="WP_338393916.1">
    <property type="nucleotide sequence ID" value="NZ_AP025314.1"/>
</dbReference>
<dbReference type="EC" id="7.2.1.1" evidence="8"/>
<dbReference type="GO" id="GO:0006814">
    <property type="term" value="P:sodium ion transport"/>
    <property type="evidence" value="ECO:0007669"/>
    <property type="project" value="UniProtKB-UniRule"/>
</dbReference>
<feature type="domain" description="NqrA N-terminal barrel-sandwich hybrid" evidence="9">
    <location>
        <begin position="5"/>
        <end position="98"/>
    </location>
</feature>
<keyword evidence="2 8" id="KW-1278">Translocase</keyword>
<dbReference type="InterPro" id="IPR022615">
    <property type="entry name" value="NqrA_C_domain"/>
</dbReference>
<dbReference type="NCBIfam" id="NF003761">
    <property type="entry name" value="PRK05352.1-4"/>
    <property type="match status" value="1"/>
</dbReference>
<keyword evidence="6 8" id="KW-0830">Ubiquinone</keyword>
<keyword evidence="5 8" id="KW-0406">Ion transport</keyword>
<dbReference type="InterPro" id="IPR056148">
    <property type="entry name" value="NQRA_2nd"/>
</dbReference>
<reference evidence="12 13" key="1">
    <citation type="submission" date="2021-12" db="EMBL/GenBank/DDBJ databases">
        <title>Genome sequencing of bacteria with rrn-lacking chromosome and rrn-plasmid.</title>
        <authorList>
            <person name="Anda M."/>
            <person name="Iwasaki W."/>
        </authorList>
    </citation>
    <scope>NUCLEOTIDE SEQUENCE [LARGE SCALE GENOMIC DNA]</scope>
    <source>
        <strain evidence="12 13">DSM 100852</strain>
    </source>
</reference>
<keyword evidence="13" id="KW-1185">Reference proteome</keyword>
<dbReference type="AlphaFoldDB" id="A0AAU9CP01"/>
<proteinExistence type="inferred from homology"/>
<organism evidence="12 13">
    <name type="scientific">Fulvitalea axinellae</name>
    <dbReference type="NCBI Taxonomy" id="1182444"/>
    <lineage>
        <taxon>Bacteria</taxon>
        <taxon>Pseudomonadati</taxon>
        <taxon>Bacteroidota</taxon>
        <taxon>Cytophagia</taxon>
        <taxon>Cytophagales</taxon>
        <taxon>Persicobacteraceae</taxon>
        <taxon>Fulvitalea</taxon>
    </lineage>
</organism>
<dbReference type="EMBL" id="AP025314">
    <property type="protein sequence ID" value="BDD08672.1"/>
    <property type="molecule type" value="Genomic_DNA"/>
</dbReference>
<keyword evidence="3 8" id="KW-0520">NAD</keyword>
<comment type="catalytic activity">
    <reaction evidence="8">
        <text>a ubiquinone + n Na(+)(in) + NADH + H(+) = a ubiquinol + n Na(+)(out) + NAD(+)</text>
        <dbReference type="Rhea" id="RHEA:47748"/>
        <dbReference type="Rhea" id="RHEA-COMP:9565"/>
        <dbReference type="Rhea" id="RHEA-COMP:9566"/>
        <dbReference type="ChEBI" id="CHEBI:15378"/>
        <dbReference type="ChEBI" id="CHEBI:16389"/>
        <dbReference type="ChEBI" id="CHEBI:17976"/>
        <dbReference type="ChEBI" id="CHEBI:29101"/>
        <dbReference type="ChEBI" id="CHEBI:57540"/>
        <dbReference type="ChEBI" id="CHEBI:57945"/>
        <dbReference type="EC" id="7.2.1.1"/>
    </reaction>
</comment>
<evidence type="ECO:0000256" key="4">
    <source>
        <dbReference type="ARBA" id="ARBA00023053"/>
    </source>
</evidence>
<evidence type="ECO:0000259" key="10">
    <source>
        <dbReference type="Pfam" id="PF11973"/>
    </source>
</evidence>
<accession>A0AAU9CP01</accession>
<dbReference type="NCBIfam" id="TIGR01936">
    <property type="entry name" value="nqrA"/>
    <property type="match status" value="1"/>
</dbReference>
<dbReference type="InterPro" id="IPR008703">
    <property type="entry name" value="NqrA"/>
</dbReference>
<keyword evidence="7 8" id="KW-0739">Sodium transport</keyword>
<feature type="domain" description="NqrA second alpha/beta" evidence="11">
    <location>
        <begin position="119"/>
        <end position="261"/>
    </location>
</feature>
<keyword evidence="1 8" id="KW-0813">Transport</keyword>
<feature type="domain" description="Na(+)-translocating NADH-quinone reductase subunit A C-terminal" evidence="10">
    <location>
        <begin position="267"/>
        <end position="316"/>
    </location>
</feature>
<evidence type="ECO:0000256" key="3">
    <source>
        <dbReference type="ARBA" id="ARBA00023027"/>
    </source>
</evidence>
<evidence type="ECO:0000259" key="11">
    <source>
        <dbReference type="Pfam" id="PF24836"/>
    </source>
</evidence>
<evidence type="ECO:0000256" key="6">
    <source>
        <dbReference type="ARBA" id="ARBA00023075"/>
    </source>
</evidence>
<comment type="subunit">
    <text evidence="8">Composed of six subunits; NqrA, NqrB, NqrC, NqrD, NqrE and NqrF.</text>
</comment>
<comment type="function">
    <text evidence="8">NQR complex catalyzes the reduction of ubiquinone-1 to ubiquinol by two successive reactions, coupled with the transport of Na(+) ions from the cytoplasm to the periplasm. NqrA to NqrE are probably involved in the second step, the conversion of ubisemiquinone to ubiquinol.</text>
</comment>
<sequence length="452" mass="50111">MSKTIKLKRGFDINLAGKADKKIASCPQPEVFAVKPLDFVGMQRPKVTVKVGETVKAGTPVLFDKKLETVMYTAPVSGEVVEIKRGLKRRVEEIKILADKEFAYEEFKAYGAGDIAGISREEAQEQLTKSGVWPQIIQRPYGIVANPADTPRDIFVSGFDSAPLAADYDFTLEGEEKYLQAGFDILAKFSGKAVKLGLKSGNDKVFKGLNNVEATYFDGVHPAGNVGTHIHKVAPINKGEVVWTVNPYGVAQIGKLFIEGKYDASKVIAVAGSEIKAPQHYKTFSGACINKFIENNMEQTNVRYISGNVLTGTRVEDKGFLGYYDSLFTVIPEGNEHELFGWALPTTSKLSFQRALGLFSWINRNKEYTLNTNTRGEARAFVQSGVLEKMVPMDLYPTYLLKSILAQDFENMEALGIYEVIEEDLALCEFVDVSKHKIQAILRQGLDLLQYS</sequence>
<evidence type="ECO:0000256" key="7">
    <source>
        <dbReference type="ARBA" id="ARBA00023201"/>
    </source>
</evidence>
<evidence type="ECO:0000256" key="5">
    <source>
        <dbReference type="ARBA" id="ARBA00023065"/>
    </source>
</evidence>
<keyword evidence="4 8" id="KW-0915">Sodium</keyword>
<evidence type="ECO:0000256" key="2">
    <source>
        <dbReference type="ARBA" id="ARBA00022967"/>
    </source>
</evidence>
<dbReference type="PANTHER" id="PTHR37839">
    <property type="entry name" value="NA(+)-TRANSLOCATING NADH-QUINONE REDUCTASE SUBUNIT A"/>
    <property type="match status" value="1"/>
</dbReference>
<protein>
    <recommendedName>
        <fullName evidence="8">Na(+)-translocating NADH-quinone reductase subunit A</fullName>
        <shortName evidence="8">Na(+)-NQR subunit A</shortName>
        <shortName evidence="8">Na(+)-translocating NQR subunit A</shortName>
        <ecNumber evidence="8">7.2.1.1</ecNumber>
    </recommendedName>
    <alternativeName>
        <fullName evidence="8">NQR complex subunit A</fullName>
    </alternativeName>
    <alternativeName>
        <fullName evidence="8">NQR-1 subunit A</fullName>
    </alternativeName>
</protein>
<dbReference type="HAMAP" id="MF_00425">
    <property type="entry name" value="NqrA"/>
    <property type="match status" value="1"/>
</dbReference>
<evidence type="ECO:0000259" key="9">
    <source>
        <dbReference type="Pfam" id="PF05896"/>
    </source>
</evidence>